<dbReference type="EMBL" id="JANAWD010000351">
    <property type="protein sequence ID" value="KAJ3480878.1"/>
    <property type="molecule type" value="Genomic_DNA"/>
</dbReference>
<dbReference type="Proteomes" id="UP001212997">
    <property type="component" value="Unassembled WGS sequence"/>
</dbReference>
<dbReference type="InterPro" id="IPR011990">
    <property type="entry name" value="TPR-like_helical_dom_sf"/>
</dbReference>
<dbReference type="InterPro" id="IPR052769">
    <property type="entry name" value="TPR_domain_protein"/>
</dbReference>
<evidence type="ECO:0000313" key="2">
    <source>
        <dbReference type="EMBL" id="KAJ3480878.1"/>
    </source>
</evidence>
<sequence>MPEVAVSGSSDDTNVKRSIQLADDLKQEGNEHFRAKRWDEALAAYRTALGQLPKRAASSSAKGKHPEGPDEPEGEGDGDSVALSETSAKGDISNLSDSEKESAKARSILNANIGACYGDHKEAVASCSEALHDDPSYVKALQRRATSNEHLDTWSSLSSAQEDYNTLLTLLPPSSAQTGDIRRSLLQLKPRIEAAQKKETEEMMGKLKDLGNTVLGKFGLSTDNFKFEPNGQGGYSMNFVQSP</sequence>
<protein>
    <recommendedName>
        <fullName evidence="4">Tetratricopeptide repeat protein 1</fullName>
    </recommendedName>
</protein>
<gene>
    <name evidence="2" type="ORF">NLI96_g8049</name>
</gene>
<proteinExistence type="predicted"/>
<feature type="region of interest" description="Disordered" evidence="1">
    <location>
        <begin position="1"/>
        <end position="28"/>
    </location>
</feature>
<evidence type="ECO:0000256" key="1">
    <source>
        <dbReference type="SAM" id="MobiDB-lite"/>
    </source>
</evidence>
<dbReference type="Gene3D" id="1.25.40.10">
    <property type="entry name" value="Tetratricopeptide repeat domain"/>
    <property type="match status" value="1"/>
</dbReference>
<evidence type="ECO:0008006" key="4">
    <source>
        <dbReference type="Google" id="ProtNLM"/>
    </source>
</evidence>
<comment type="caution">
    <text evidence="2">The sequence shown here is derived from an EMBL/GenBank/DDBJ whole genome shotgun (WGS) entry which is preliminary data.</text>
</comment>
<dbReference type="PANTHER" id="PTHR46014">
    <property type="entry name" value="TETRATRICOPEPTIDE REPEAT PROTEIN 1"/>
    <property type="match status" value="1"/>
</dbReference>
<keyword evidence="3" id="KW-1185">Reference proteome</keyword>
<dbReference type="AlphaFoldDB" id="A0AAD5UZN7"/>
<dbReference type="PANTHER" id="PTHR46014:SF1">
    <property type="entry name" value="TETRATRICOPEPTIDE REPEAT PROTEIN 1"/>
    <property type="match status" value="1"/>
</dbReference>
<reference evidence="2" key="1">
    <citation type="submission" date="2022-07" db="EMBL/GenBank/DDBJ databases">
        <title>Genome Sequence of Physisporinus lineatus.</title>
        <authorList>
            <person name="Buettner E."/>
        </authorList>
    </citation>
    <scope>NUCLEOTIDE SEQUENCE</scope>
    <source>
        <strain evidence="2">VT162</strain>
    </source>
</reference>
<evidence type="ECO:0000313" key="3">
    <source>
        <dbReference type="Proteomes" id="UP001212997"/>
    </source>
</evidence>
<organism evidence="2 3">
    <name type="scientific">Meripilus lineatus</name>
    <dbReference type="NCBI Taxonomy" id="2056292"/>
    <lineage>
        <taxon>Eukaryota</taxon>
        <taxon>Fungi</taxon>
        <taxon>Dikarya</taxon>
        <taxon>Basidiomycota</taxon>
        <taxon>Agaricomycotina</taxon>
        <taxon>Agaricomycetes</taxon>
        <taxon>Polyporales</taxon>
        <taxon>Meripilaceae</taxon>
        <taxon>Meripilus</taxon>
    </lineage>
</organism>
<feature type="compositionally biased region" description="Acidic residues" evidence="1">
    <location>
        <begin position="69"/>
        <end position="78"/>
    </location>
</feature>
<feature type="region of interest" description="Disordered" evidence="1">
    <location>
        <begin position="53"/>
        <end position="100"/>
    </location>
</feature>
<accession>A0AAD5UZN7</accession>
<dbReference type="SUPFAM" id="SSF48452">
    <property type="entry name" value="TPR-like"/>
    <property type="match status" value="1"/>
</dbReference>
<name>A0AAD5UZN7_9APHY</name>